<proteinExistence type="predicted"/>
<dbReference type="EMBL" id="JACIJO010000001">
    <property type="protein sequence ID" value="MBB6325815.1"/>
    <property type="molecule type" value="Genomic_DNA"/>
</dbReference>
<accession>A0A841MTG3</accession>
<keyword evidence="2" id="KW-1185">Reference proteome</keyword>
<evidence type="ECO:0000313" key="2">
    <source>
        <dbReference type="Proteomes" id="UP000588604"/>
    </source>
</evidence>
<sequence>MTVNKKSTHLLRPEARLVGIHTILHLLKKEYIDQTTIRSLSKKGTIFMPSKMSGFQLKEADYIRVNFDRHG</sequence>
<gene>
    <name evidence="1" type="ORF">FHS59_001430</name>
</gene>
<organism evidence="1 2">
    <name type="scientific">Algoriphagus iocasae</name>
    <dbReference type="NCBI Taxonomy" id="1836499"/>
    <lineage>
        <taxon>Bacteria</taxon>
        <taxon>Pseudomonadati</taxon>
        <taxon>Bacteroidota</taxon>
        <taxon>Cytophagia</taxon>
        <taxon>Cytophagales</taxon>
        <taxon>Cyclobacteriaceae</taxon>
        <taxon>Algoriphagus</taxon>
    </lineage>
</organism>
<protein>
    <submittedName>
        <fullName evidence="1">Uncharacterized protein</fullName>
    </submittedName>
</protein>
<dbReference type="AlphaFoldDB" id="A0A841MTG3"/>
<dbReference type="Proteomes" id="UP000588604">
    <property type="component" value="Unassembled WGS sequence"/>
</dbReference>
<name>A0A841MTG3_9BACT</name>
<comment type="caution">
    <text evidence="1">The sequence shown here is derived from an EMBL/GenBank/DDBJ whole genome shotgun (WGS) entry which is preliminary data.</text>
</comment>
<evidence type="ECO:0000313" key="1">
    <source>
        <dbReference type="EMBL" id="MBB6325815.1"/>
    </source>
</evidence>
<reference evidence="1 2" key="1">
    <citation type="submission" date="2020-08" db="EMBL/GenBank/DDBJ databases">
        <title>Genomic Encyclopedia of Type Strains, Phase IV (KMG-IV): sequencing the most valuable type-strain genomes for metagenomic binning, comparative biology and taxonomic classification.</title>
        <authorList>
            <person name="Goeker M."/>
        </authorList>
    </citation>
    <scope>NUCLEOTIDE SEQUENCE [LARGE SCALE GENOMIC DNA]</scope>
    <source>
        <strain evidence="1 2">DSM 102044</strain>
    </source>
</reference>